<dbReference type="Proteomes" id="UP000053660">
    <property type="component" value="Unassembled WGS sequence"/>
</dbReference>
<dbReference type="EMBL" id="KN552883">
    <property type="protein sequence ID" value="KHJ90575.1"/>
    <property type="molecule type" value="Genomic_DNA"/>
</dbReference>
<keyword evidence="2" id="KW-1185">Reference proteome</keyword>
<accession>A0A0B1T5C3</accession>
<evidence type="ECO:0000313" key="2">
    <source>
        <dbReference type="Proteomes" id="UP000053660"/>
    </source>
</evidence>
<name>A0A0B1T5C3_OESDE</name>
<protein>
    <submittedName>
        <fullName evidence="1">Uncharacterized protein</fullName>
    </submittedName>
</protein>
<sequence>MQQTESTVRKSTESEEICEMNDNDTQVWDGYGILPASFDPNHPKYRCCCGHMHATVGYDGYADNCGLAEYYCAVRHVAGYRRIGGFA</sequence>
<reference evidence="1 2" key="1">
    <citation type="submission" date="2014-03" db="EMBL/GenBank/DDBJ databases">
        <title>Draft genome of the hookworm Oesophagostomum dentatum.</title>
        <authorList>
            <person name="Mitreva M."/>
        </authorList>
    </citation>
    <scope>NUCLEOTIDE SEQUENCE [LARGE SCALE GENOMIC DNA]</scope>
    <source>
        <strain evidence="1 2">OD-Hann</strain>
    </source>
</reference>
<dbReference type="AlphaFoldDB" id="A0A0B1T5C3"/>
<evidence type="ECO:0000313" key="1">
    <source>
        <dbReference type="EMBL" id="KHJ90575.1"/>
    </source>
</evidence>
<proteinExistence type="predicted"/>
<organism evidence="1 2">
    <name type="scientific">Oesophagostomum dentatum</name>
    <name type="common">Nodular worm</name>
    <dbReference type="NCBI Taxonomy" id="61180"/>
    <lineage>
        <taxon>Eukaryota</taxon>
        <taxon>Metazoa</taxon>
        <taxon>Ecdysozoa</taxon>
        <taxon>Nematoda</taxon>
        <taxon>Chromadorea</taxon>
        <taxon>Rhabditida</taxon>
        <taxon>Rhabditina</taxon>
        <taxon>Rhabditomorpha</taxon>
        <taxon>Strongyloidea</taxon>
        <taxon>Strongylidae</taxon>
        <taxon>Oesophagostomum</taxon>
    </lineage>
</organism>
<gene>
    <name evidence="1" type="ORF">OESDEN_09581</name>
</gene>